<dbReference type="InterPro" id="IPR007803">
    <property type="entry name" value="Asp/Arg/Pro-Hydrxlase"/>
</dbReference>
<reference evidence="6" key="1">
    <citation type="submission" date="2019-08" db="EMBL/GenBank/DDBJ databases">
        <title>The improved chromosome-level genome for the pearl oyster Pinctada fucata martensii using PacBio sequencing and Hi-C.</title>
        <authorList>
            <person name="Zheng Z."/>
        </authorList>
    </citation>
    <scope>NUCLEOTIDE SEQUENCE</scope>
    <source>
        <strain evidence="6">ZZ-2019</strain>
        <tissue evidence="6">Adductor muscle</tissue>
    </source>
</reference>
<keyword evidence="3" id="KW-0560">Oxidoreductase</keyword>
<evidence type="ECO:0000256" key="4">
    <source>
        <dbReference type="SAM" id="Phobius"/>
    </source>
</evidence>
<keyword evidence="4" id="KW-0812">Transmembrane</keyword>
<organism evidence="6 7">
    <name type="scientific">Pinctada imbricata</name>
    <name type="common">Atlantic pearl-oyster</name>
    <name type="synonym">Pinctada martensii</name>
    <dbReference type="NCBI Taxonomy" id="66713"/>
    <lineage>
        <taxon>Eukaryota</taxon>
        <taxon>Metazoa</taxon>
        <taxon>Spiralia</taxon>
        <taxon>Lophotrochozoa</taxon>
        <taxon>Mollusca</taxon>
        <taxon>Bivalvia</taxon>
        <taxon>Autobranchia</taxon>
        <taxon>Pteriomorphia</taxon>
        <taxon>Pterioida</taxon>
        <taxon>Pterioidea</taxon>
        <taxon>Pteriidae</taxon>
        <taxon>Pinctada</taxon>
    </lineage>
</organism>
<name>A0AA88XFZ6_PINIB</name>
<keyword evidence="4" id="KW-1133">Transmembrane helix</keyword>
<dbReference type="Pfam" id="PF05118">
    <property type="entry name" value="Asp_Arg_Hydrox"/>
    <property type="match status" value="1"/>
</dbReference>
<dbReference type="PANTHER" id="PTHR46332:SF5">
    <property type="entry name" value="ASPARTATE BETA-HYDROXYLASE DOMAIN CONTAINING 2"/>
    <property type="match status" value="1"/>
</dbReference>
<sequence>MFNYGLSVLCLIVVTLSFLAFGYWILTYSFLRKNKKGDLKFNKKDHLDITDCKNPSCVRCNLYSEVTQNARTRLKKFIDMNILYQRAYSRIEHSFSENTLQSGSTSREILGPRLKGPSQNPNVFRLKSLPSSPVFDNEEFAMDIDILKENFDIIFSDFCKIHDENCYGSWLQNDTPTGKWSVFHLVNQGKSVEQNTNICKNTFSIVNTLPSLMCNNVFGNVVFSVVEPETTISEHYGPTNVRVRCHLGIVMGLVTPTSCSLSISDGSRTWVRGECLVFDDSYSHGVRHKGSLLDGFRAVLIVDLWHPGVTDEEKVAIDYMFAPR</sequence>
<keyword evidence="2" id="KW-0223">Dioxygenase</keyword>
<keyword evidence="7" id="KW-1185">Reference proteome</keyword>
<dbReference type="PANTHER" id="PTHR46332">
    <property type="entry name" value="ASPARTATE BETA-HYDROXYLASE DOMAIN-CONTAINING PROTEIN 2"/>
    <property type="match status" value="1"/>
</dbReference>
<accession>A0AA88XFZ6</accession>
<keyword evidence="4" id="KW-0472">Membrane</keyword>
<dbReference type="EMBL" id="VSWD01000013">
    <property type="protein sequence ID" value="KAK3084689.1"/>
    <property type="molecule type" value="Genomic_DNA"/>
</dbReference>
<dbReference type="SUPFAM" id="SSF51197">
    <property type="entry name" value="Clavaminate synthase-like"/>
    <property type="match status" value="1"/>
</dbReference>
<protein>
    <recommendedName>
        <fullName evidence="5">Aspartyl/asparaginy/proline hydroxylase domain-containing protein</fullName>
    </recommendedName>
</protein>
<feature type="transmembrane region" description="Helical" evidence="4">
    <location>
        <begin position="6"/>
        <end position="26"/>
    </location>
</feature>
<dbReference type="InterPro" id="IPR051821">
    <property type="entry name" value="Asp/Asn_beta-hydroxylase"/>
</dbReference>
<evidence type="ECO:0000256" key="3">
    <source>
        <dbReference type="ARBA" id="ARBA00023002"/>
    </source>
</evidence>
<comment type="similarity">
    <text evidence="1">Belongs to the aspartyl/asparaginyl beta-hydroxylase family.</text>
</comment>
<dbReference type="Proteomes" id="UP001186944">
    <property type="component" value="Unassembled WGS sequence"/>
</dbReference>
<evidence type="ECO:0000256" key="1">
    <source>
        <dbReference type="ARBA" id="ARBA00007730"/>
    </source>
</evidence>
<comment type="caution">
    <text evidence="6">The sequence shown here is derived from an EMBL/GenBank/DDBJ whole genome shotgun (WGS) entry which is preliminary data.</text>
</comment>
<feature type="domain" description="Aspartyl/asparaginy/proline hydroxylase" evidence="5">
    <location>
        <begin position="172"/>
        <end position="307"/>
    </location>
</feature>
<dbReference type="GO" id="GO:0016020">
    <property type="term" value="C:membrane"/>
    <property type="evidence" value="ECO:0007669"/>
    <property type="project" value="TreeGrafter"/>
</dbReference>
<dbReference type="AlphaFoldDB" id="A0AA88XFZ6"/>
<proteinExistence type="inferred from homology"/>
<gene>
    <name evidence="6" type="ORF">FSP39_017501</name>
</gene>
<dbReference type="Gene3D" id="2.60.120.330">
    <property type="entry name" value="B-lactam Antibiotic, Isopenicillin N Synthase, Chain"/>
    <property type="match status" value="1"/>
</dbReference>
<dbReference type="InterPro" id="IPR027443">
    <property type="entry name" value="IPNS-like_sf"/>
</dbReference>
<dbReference type="GO" id="GO:0051213">
    <property type="term" value="F:dioxygenase activity"/>
    <property type="evidence" value="ECO:0007669"/>
    <property type="project" value="UniProtKB-KW"/>
</dbReference>
<evidence type="ECO:0000256" key="2">
    <source>
        <dbReference type="ARBA" id="ARBA00022964"/>
    </source>
</evidence>
<evidence type="ECO:0000313" key="7">
    <source>
        <dbReference type="Proteomes" id="UP001186944"/>
    </source>
</evidence>
<evidence type="ECO:0000313" key="6">
    <source>
        <dbReference type="EMBL" id="KAK3084689.1"/>
    </source>
</evidence>
<evidence type="ECO:0000259" key="5">
    <source>
        <dbReference type="Pfam" id="PF05118"/>
    </source>
</evidence>